<evidence type="ECO:0000256" key="4">
    <source>
        <dbReference type="ARBA" id="ARBA00006576"/>
    </source>
</evidence>
<evidence type="ECO:0000313" key="20">
    <source>
        <dbReference type="Proteomes" id="UP000777482"/>
    </source>
</evidence>
<dbReference type="InterPro" id="IPR016193">
    <property type="entry name" value="Cytidine_deaminase-like"/>
</dbReference>
<evidence type="ECO:0000256" key="3">
    <source>
        <dbReference type="ARBA" id="ARBA00004496"/>
    </source>
</evidence>
<keyword evidence="20" id="KW-1185">Reference proteome</keyword>
<dbReference type="GO" id="GO:0004131">
    <property type="term" value="F:cytosine deaminase activity"/>
    <property type="evidence" value="ECO:0007669"/>
    <property type="project" value="UniProtKB-EC"/>
</dbReference>
<keyword evidence="9" id="KW-0862">Zinc</keyword>
<evidence type="ECO:0000256" key="7">
    <source>
        <dbReference type="ARBA" id="ARBA00022723"/>
    </source>
</evidence>
<evidence type="ECO:0000256" key="17">
    <source>
        <dbReference type="SAM" id="MobiDB-lite"/>
    </source>
</evidence>
<keyword evidence="8" id="KW-0378">Hydrolase</keyword>
<evidence type="ECO:0000256" key="6">
    <source>
        <dbReference type="ARBA" id="ARBA00022490"/>
    </source>
</evidence>
<evidence type="ECO:0000256" key="10">
    <source>
        <dbReference type="ARBA" id="ARBA00023242"/>
    </source>
</evidence>
<feature type="region of interest" description="Disordered" evidence="17">
    <location>
        <begin position="409"/>
        <end position="439"/>
    </location>
</feature>
<dbReference type="SUPFAM" id="SSF53927">
    <property type="entry name" value="Cytidine deaminase-like"/>
    <property type="match status" value="1"/>
</dbReference>
<evidence type="ECO:0000256" key="16">
    <source>
        <dbReference type="ARBA" id="ARBA00084039"/>
    </source>
</evidence>
<feature type="domain" description="CMP/dCMP-type deaminase" evidence="18">
    <location>
        <begin position="19"/>
        <end position="138"/>
    </location>
</feature>
<dbReference type="GO" id="GO:0046872">
    <property type="term" value="F:metal ion binding"/>
    <property type="evidence" value="ECO:0007669"/>
    <property type="project" value="UniProtKB-KW"/>
</dbReference>
<gene>
    <name evidence="19" type="primary">FCY1</name>
    <name evidence="19" type="ORF">C6P46_006123</name>
</gene>
<evidence type="ECO:0000256" key="1">
    <source>
        <dbReference type="ARBA" id="ARBA00001947"/>
    </source>
</evidence>
<evidence type="ECO:0000256" key="5">
    <source>
        <dbReference type="ARBA" id="ARBA00011738"/>
    </source>
</evidence>
<dbReference type="GO" id="GO:0005737">
    <property type="term" value="C:cytoplasm"/>
    <property type="evidence" value="ECO:0007669"/>
    <property type="project" value="UniProtKB-SubCell"/>
</dbReference>
<dbReference type="PANTHER" id="PTHR11079:SF190">
    <property type="entry name" value="CYTOSINE DEAMINASE"/>
    <property type="match status" value="1"/>
</dbReference>
<evidence type="ECO:0000256" key="13">
    <source>
        <dbReference type="ARBA" id="ARBA00060700"/>
    </source>
</evidence>
<proteinExistence type="inferred from homology"/>
<dbReference type="PANTHER" id="PTHR11079">
    <property type="entry name" value="CYTOSINE DEAMINASE FAMILY MEMBER"/>
    <property type="match status" value="1"/>
</dbReference>
<dbReference type="InterPro" id="IPR002125">
    <property type="entry name" value="CMP_dCMP_dom"/>
</dbReference>
<comment type="subunit">
    <text evidence="5">Homodimer.</text>
</comment>
<keyword evidence="10" id="KW-0539">Nucleus</keyword>
<dbReference type="FunFam" id="3.40.140.10:FF:000016">
    <property type="entry name" value="Cytosine deaminase"/>
    <property type="match status" value="1"/>
</dbReference>
<dbReference type="EC" id="3.5.4.1" evidence="14"/>
<name>A0A9P6VZ20_RHOMI</name>
<comment type="catalytic activity">
    <reaction evidence="11">
        <text>cytosine + H2O + H(+) = uracil + NH4(+)</text>
        <dbReference type="Rhea" id="RHEA:20605"/>
        <dbReference type="ChEBI" id="CHEBI:15377"/>
        <dbReference type="ChEBI" id="CHEBI:15378"/>
        <dbReference type="ChEBI" id="CHEBI:16040"/>
        <dbReference type="ChEBI" id="CHEBI:17568"/>
        <dbReference type="ChEBI" id="CHEBI:28938"/>
        <dbReference type="EC" id="3.5.4.1"/>
    </reaction>
</comment>
<dbReference type="EMBL" id="PUHQ01000073">
    <property type="protein sequence ID" value="KAG0657951.1"/>
    <property type="molecule type" value="Genomic_DNA"/>
</dbReference>
<comment type="pathway">
    <text evidence="13">Pyrimidine metabolism; UMP biosynthesis via salvage pathway; uracil from cytosine: step 1/1.</text>
</comment>
<comment type="function">
    <text evidence="12">Catalyzes the hydrolytic deamination of cytosine to uracil or 5-methylcytosine to thymine. Is involved in the pyrimidine salvage pathway, which allows the cell to utilize cytosine for pyrimidine nucleotide synthesis.</text>
</comment>
<evidence type="ECO:0000256" key="12">
    <source>
        <dbReference type="ARBA" id="ARBA00056232"/>
    </source>
</evidence>
<keyword evidence="6" id="KW-0963">Cytoplasm</keyword>
<evidence type="ECO:0000313" key="19">
    <source>
        <dbReference type="EMBL" id="KAG0657951.1"/>
    </source>
</evidence>
<dbReference type="AlphaFoldDB" id="A0A9P6VZ20"/>
<dbReference type="GO" id="GO:0008835">
    <property type="term" value="F:diaminohydroxyphosphoribosylaminopyrimidine deaminase activity"/>
    <property type="evidence" value="ECO:0007669"/>
    <property type="project" value="TreeGrafter"/>
</dbReference>
<accession>A0A9P6VZ20</accession>
<dbReference type="CDD" id="cd01285">
    <property type="entry name" value="nucleoside_deaminase"/>
    <property type="match status" value="1"/>
</dbReference>
<evidence type="ECO:0000256" key="14">
    <source>
        <dbReference type="ARBA" id="ARBA00066550"/>
    </source>
</evidence>
<feature type="compositionally biased region" description="Low complexity" evidence="17">
    <location>
        <begin position="409"/>
        <end position="428"/>
    </location>
</feature>
<evidence type="ECO:0000256" key="9">
    <source>
        <dbReference type="ARBA" id="ARBA00022833"/>
    </source>
</evidence>
<dbReference type="Pfam" id="PF00383">
    <property type="entry name" value="dCMP_cyt_deam_1"/>
    <property type="match status" value="1"/>
</dbReference>
<dbReference type="Proteomes" id="UP000777482">
    <property type="component" value="Unassembled WGS sequence"/>
</dbReference>
<evidence type="ECO:0000259" key="18">
    <source>
        <dbReference type="PROSITE" id="PS51747"/>
    </source>
</evidence>
<comment type="cofactor">
    <cofactor evidence="1">
        <name>Zn(2+)</name>
        <dbReference type="ChEBI" id="CHEBI:29105"/>
    </cofactor>
</comment>
<comment type="subcellular location">
    <subcellularLocation>
        <location evidence="3">Cytoplasm</location>
    </subcellularLocation>
    <subcellularLocation>
        <location evidence="2">Nucleus</location>
    </subcellularLocation>
</comment>
<dbReference type="GO" id="GO:0019858">
    <property type="term" value="P:cytosine metabolic process"/>
    <property type="evidence" value="ECO:0007669"/>
    <property type="project" value="UniProtKB-ARBA"/>
</dbReference>
<dbReference type="Gene3D" id="3.40.140.10">
    <property type="entry name" value="Cytidine Deaminase, domain 2"/>
    <property type="match status" value="1"/>
</dbReference>
<comment type="similarity">
    <text evidence="4">Belongs to the cytidine and deoxycytidylate deaminase family.</text>
</comment>
<reference evidence="19 20" key="1">
    <citation type="submission" date="2020-11" db="EMBL/GenBank/DDBJ databases">
        <title>Kefir isolates.</title>
        <authorList>
            <person name="Marcisauskas S."/>
            <person name="Kim Y."/>
            <person name="Blasche S."/>
        </authorList>
    </citation>
    <scope>NUCLEOTIDE SEQUENCE [LARGE SCALE GENOMIC DNA]</scope>
    <source>
        <strain evidence="19 20">KR</strain>
    </source>
</reference>
<dbReference type="PROSITE" id="PS51747">
    <property type="entry name" value="CYT_DCMP_DEAMINASES_2"/>
    <property type="match status" value="1"/>
</dbReference>
<dbReference type="OrthoDB" id="408702at2759"/>
<evidence type="ECO:0000256" key="8">
    <source>
        <dbReference type="ARBA" id="ARBA00022801"/>
    </source>
</evidence>
<evidence type="ECO:0000256" key="15">
    <source>
        <dbReference type="ARBA" id="ARBA00074321"/>
    </source>
</evidence>
<evidence type="ECO:0000256" key="11">
    <source>
        <dbReference type="ARBA" id="ARBA00050113"/>
    </source>
</evidence>
<dbReference type="GO" id="GO:0005634">
    <property type="term" value="C:nucleus"/>
    <property type="evidence" value="ECO:0007669"/>
    <property type="project" value="UniProtKB-SubCell"/>
</dbReference>
<sequence>MLTPSNGVKATPPATNPSEFDLQNIRHAIFQAEQGLKEAGVPIGAALVRNDGVVIGVGRNRRVQQNSPCRHGETDCLEAIGRLPASVYKDCTMYTTLSPCTMCTGAMILFGIKRCVMGENETFVGGEAILHDHGVEVVNLNLDSCKKLMAEFIERYPEVWNEDIGEEDKSVWSLPRRGRGESIVVAKEPREGLIRMLVGPKTLLSAPSRVISTPLARRQVIRIMSSSSSSAPKPFPGYLVHAPFLAVQAPPSSTGLIPSPELLQRTLPPSPLHFTHPPTPTPPGAPAPVLSLAADAPIAGRVSSVYRATSPTGEKVVLKYANDMLAVLREAEEVYVNLPGGGGLPIPTYWGLFEGRMAGDQNKSLVMMLEDCGEPLQGGFETLTRAERQKLYDALTIFHDIHFQHGSFSPSSVVSQPAPSPPDSTTSPNGGAPTPSRKLTIVGFSQAEWHLCPGENSCPELVQAKKALGLDQEGGADA</sequence>
<comment type="caution">
    <text evidence="19">The sequence shown here is derived from an EMBL/GenBank/DDBJ whole genome shotgun (WGS) entry which is preliminary data.</text>
</comment>
<keyword evidence="7" id="KW-0479">Metal-binding</keyword>
<organism evidence="19 20">
    <name type="scientific">Rhodotorula mucilaginosa</name>
    <name type="common">Yeast</name>
    <name type="synonym">Rhodotorula rubra</name>
    <dbReference type="NCBI Taxonomy" id="5537"/>
    <lineage>
        <taxon>Eukaryota</taxon>
        <taxon>Fungi</taxon>
        <taxon>Dikarya</taxon>
        <taxon>Basidiomycota</taxon>
        <taxon>Pucciniomycotina</taxon>
        <taxon>Microbotryomycetes</taxon>
        <taxon>Sporidiobolales</taxon>
        <taxon>Sporidiobolaceae</taxon>
        <taxon>Rhodotorula</taxon>
    </lineage>
</organism>
<protein>
    <recommendedName>
        <fullName evidence="15">Cytosine deaminase</fullName>
        <ecNumber evidence="14">3.5.4.1</ecNumber>
    </recommendedName>
    <alternativeName>
        <fullName evidence="16">Cytosine aminohydrolase</fullName>
    </alternativeName>
</protein>
<evidence type="ECO:0000256" key="2">
    <source>
        <dbReference type="ARBA" id="ARBA00004123"/>
    </source>
</evidence>